<comment type="caution">
    <text evidence="1">The sequence shown here is derived from an EMBL/GenBank/DDBJ whole genome shotgun (WGS) entry which is preliminary data.</text>
</comment>
<protein>
    <submittedName>
        <fullName evidence="1">Uncharacterized protein</fullName>
    </submittedName>
</protein>
<organism evidence="1 2">
    <name type="scientific">Phocaeicola dorei</name>
    <dbReference type="NCBI Taxonomy" id="357276"/>
    <lineage>
        <taxon>Bacteria</taxon>
        <taxon>Pseudomonadati</taxon>
        <taxon>Bacteroidota</taxon>
        <taxon>Bacteroidia</taxon>
        <taxon>Bacteroidales</taxon>
        <taxon>Bacteroidaceae</taxon>
        <taxon>Phocaeicola</taxon>
    </lineage>
</organism>
<proteinExistence type="predicted"/>
<dbReference type="AlphaFoldDB" id="A0AAE4LXU9"/>
<accession>A0AAE4LXU9</accession>
<name>A0AAE4LXU9_9BACT</name>
<evidence type="ECO:0000313" key="2">
    <source>
        <dbReference type="Proteomes" id="UP001181086"/>
    </source>
</evidence>
<reference evidence="1" key="1">
    <citation type="submission" date="2023-10" db="EMBL/GenBank/DDBJ databases">
        <title>Genome of Potential pathogenic bacteria in Crohn's disease.</title>
        <authorList>
            <person name="Rodriguez-Palacios A."/>
        </authorList>
    </citation>
    <scope>NUCLEOTIDE SEQUENCE</scope>
    <source>
        <strain evidence="1">CavFT-hAR62</strain>
    </source>
</reference>
<gene>
    <name evidence="1" type="ORF">RVH45_21875</name>
</gene>
<dbReference type="Proteomes" id="UP001181086">
    <property type="component" value="Unassembled WGS sequence"/>
</dbReference>
<dbReference type="RefSeq" id="WP_054349129.1">
    <property type="nucleotide sequence ID" value="NZ_BAABZF010000001.1"/>
</dbReference>
<dbReference type="EMBL" id="JAWDEV010000012">
    <property type="protein sequence ID" value="MDU0272479.1"/>
    <property type="molecule type" value="Genomic_DNA"/>
</dbReference>
<evidence type="ECO:0000313" key="1">
    <source>
        <dbReference type="EMBL" id="MDU0272479.1"/>
    </source>
</evidence>
<sequence length="142" mass="16234">MKSEHLDAKRGPRGSYTQMDAAKKVVLESSLEGVPADWVFVRFKDVDEYNRISYVELKRYRVAVFKDEEGVYHECYRPLHPEKDNTMSGANVIPGTHLTPDLFADVASDVYQLHTPVYRVNEFAISLTSLPLVTTPYPMPLR</sequence>